<sequence>MEACRGPVPSSPLACLLPGLGLLPPPPGLSAGWAKSVNQLHSPVAGLARLKEPAPYTLRPGGSESADSKYLAWSTLAFGPTLRREEDPPAAISTRPDDGWQAASAAGGGSRIAGHEALTSSGRAQSAAGRPGLAALLTQVYQAIGQPGGLLPSADGVVTPACLSSSPVRRAVLTEGTRLPETVAPLPPQRQCPGDDLSLTSRGADLHTAISLLHSALCLAALSTAPPASASSSASSSSPTPNYSSVRLPTETLLTSTRLAVLCQEPTDCLEVQPSGGWKRARISDGGTAALMASSHLSKWAVGTPGPMRPSGKRRFRDESMDSVNRREAGLDTTLPPLLSRPGLMGCLSQEGCKASEDEAGETKERDEEAVNKSRRAARPTSDRHFEAPTPQHSTTESMVRALKDKPTSPPAASIASASISSHFEITQEARARLARIENHIGDYVCRLCDRLFEDAFALAQHRCPRILHTEYRCPDCEKVSHSNSLLTLLALK</sequence>
<dbReference type="EMBL" id="CAAALY010067262">
    <property type="protein sequence ID" value="VEL24351.1"/>
    <property type="molecule type" value="Genomic_DNA"/>
</dbReference>
<keyword evidence="2" id="KW-0479">Metal-binding</keyword>
<keyword evidence="5" id="KW-0862">Zinc</keyword>
<dbReference type="PANTHER" id="PTHR15065">
    <property type="entry name" value="INSULINOMA-ASSOCIATED 1"/>
    <property type="match status" value="1"/>
</dbReference>
<evidence type="ECO:0000259" key="11">
    <source>
        <dbReference type="PROSITE" id="PS50157"/>
    </source>
</evidence>
<evidence type="ECO:0000256" key="6">
    <source>
        <dbReference type="ARBA" id="ARBA00023015"/>
    </source>
</evidence>
<protein>
    <recommendedName>
        <fullName evidence="11">C2H2-type domain-containing protein</fullName>
    </recommendedName>
</protein>
<dbReference type="GO" id="GO:0030182">
    <property type="term" value="P:neuron differentiation"/>
    <property type="evidence" value="ECO:0007669"/>
    <property type="project" value="TreeGrafter"/>
</dbReference>
<dbReference type="Proteomes" id="UP000784294">
    <property type="component" value="Unassembled WGS sequence"/>
</dbReference>
<comment type="subcellular location">
    <subcellularLocation>
        <location evidence="1">Nucleus</location>
    </subcellularLocation>
</comment>
<evidence type="ECO:0000256" key="4">
    <source>
        <dbReference type="ARBA" id="ARBA00022771"/>
    </source>
</evidence>
<keyword evidence="8" id="KW-0539">Nucleus</keyword>
<keyword evidence="6" id="KW-0805">Transcription regulation</keyword>
<feature type="compositionally biased region" description="Basic and acidic residues" evidence="10">
    <location>
        <begin position="316"/>
        <end position="330"/>
    </location>
</feature>
<accession>A0A448WZX1</accession>
<gene>
    <name evidence="12" type="ORF">PXEA_LOCUS17791</name>
</gene>
<evidence type="ECO:0000313" key="13">
    <source>
        <dbReference type="Proteomes" id="UP000784294"/>
    </source>
</evidence>
<dbReference type="AlphaFoldDB" id="A0A448WZX1"/>
<evidence type="ECO:0000256" key="2">
    <source>
        <dbReference type="ARBA" id="ARBA00022723"/>
    </source>
</evidence>
<keyword evidence="7" id="KW-0804">Transcription</keyword>
<dbReference type="GO" id="GO:0001227">
    <property type="term" value="F:DNA-binding transcription repressor activity, RNA polymerase II-specific"/>
    <property type="evidence" value="ECO:0007669"/>
    <property type="project" value="TreeGrafter"/>
</dbReference>
<name>A0A448WZX1_9PLAT</name>
<dbReference type="OrthoDB" id="8953942at2759"/>
<reference evidence="12" key="1">
    <citation type="submission" date="2018-11" db="EMBL/GenBank/DDBJ databases">
        <authorList>
            <consortium name="Pathogen Informatics"/>
        </authorList>
    </citation>
    <scope>NUCLEOTIDE SEQUENCE</scope>
</reference>
<feature type="region of interest" description="Disordered" evidence="10">
    <location>
        <begin position="355"/>
        <end position="416"/>
    </location>
</feature>
<proteinExistence type="predicted"/>
<dbReference type="PROSITE" id="PS50157">
    <property type="entry name" value="ZINC_FINGER_C2H2_2"/>
    <property type="match status" value="1"/>
</dbReference>
<evidence type="ECO:0000256" key="1">
    <source>
        <dbReference type="ARBA" id="ARBA00004123"/>
    </source>
</evidence>
<keyword evidence="3" id="KW-0677">Repeat</keyword>
<feature type="region of interest" description="Disordered" evidence="10">
    <location>
        <begin position="302"/>
        <end position="338"/>
    </location>
</feature>
<evidence type="ECO:0000313" key="12">
    <source>
        <dbReference type="EMBL" id="VEL24351.1"/>
    </source>
</evidence>
<dbReference type="GO" id="GO:0005634">
    <property type="term" value="C:nucleus"/>
    <property type="evidence" value="ECO:0007669"/>
    <property type="project" value="UniProtKB-SubCell"/>
</dbReference>
<evidence type="ECO:0000256" key="5">
    <source>
        <dbReference type="ARBA" id="ARBA00022833"/>
    </source>
</evidence>
<dbReference type="GO" id="GO:0000978">
    <property type="term" value="F:RNA polymerase II cis-regulatory region sequence-specific DNA binding"/>
    <property type="evidence" value="ECO:0007669"/>
    <property type="project" value="TreeGrafter"/>
</dbReference>
<evidence type="ECO:0000256" key="8">
    <source>
        <dbReference type="ARBA" id="ARBA00023242"/>
    </source>
</evidence>
<organism evidence="12 13">
    <name type="scientific">Protopolystoma xenopodis</name>
    <dbReference type="NCBI Taxonomy" id="117903"/>
    <lineage>
        <taxon>Eukaryota</taxon>
        <taxon>Metazoa</taxon>
        <taxon>Spiralia</taxon>
        <taxon>Lophotrochozoa</taxon>
        <taxon>Platyhelminthes</taxon>
        <taxon>Monogenea</taxon>
        <taxon>Polyopisthocotylea</taxon>
        <taxon>Polystomatidea</taxon>
        <taxon>Polystomatidae</taxon>
        <taxon>Protopolystoma</taxon>
    </lineage>
</organism>
<dbReference type="GO" id="GO:0010564">
    <property type="term" value="P:regulation of cell cycle process"/>
    <property type="evidence" value="ECO:0007669"/>
    <property type="project" value="TreeGrafter"/>
</dbReference>
<dbReference type="GO" id="GO:0017053">
    <property type="term" value="C:transcription repressor complex"/>
    <property type="evidence" value="ECO:0007669"/>
    <property type="project" value="TreeGrafter"/>
</dbReference>
<dbReference type="InterPro" id="IPR042972">
    <property type="entry name" value="INSM1/2"/>
</dbReference>
<evidence type="ECO:0000256" key="10">
    <source>
        <dbReference type="SAM" id="MobiDB-lite"/>
    </source>
</evidence>
<feature type="compositionally biased region" description="Basic and acidic residues" evidence="10">
    <location>
        <begin position="355"/>
        <end position="372"/>
    </location>
</feature>
<dbReference type="GO" id="GO:0008270">
    <property type="term" value="F:zinc ion binding"/>
    <property type="evidence" value="ECO:0007669"/>
    <property type="project" value="UniProtKB-KW"/>
</dbReference>
<keyword evidence="4 9" id="KW-0863">Zinc-finger</keyword>
<evidence type="ECO:0000256" key="9">
    <source>
        <dbReference type="PROSITE-ProRule" id="PRU00042"/>
    </source>
</evidence>
<keyword evidence="13" id="KW-1185">Reference proteome</keyword>
<evidence type="ECO:0000256" key="3">
    <source>
        <dbReference type="ARBA" id="ARBA00022737"/>
    </source>
</evidence>
<feature type="domain" description="C2H2-type" evidence="11">
    <location>
        <begin position="444"/>
        <end position="474"/>
    </location>
</feature>
<evidence type="ECO:0000256" key="7">
    <source>
        <dbReference type="ARBA" id="ARBA00023163"/>
    </source>
</evidence>
<comment type="caution">
    <text evidence="12">The sequence shown here is derived from an EMBL/GenBank/DDBJ whole genome shotgun (WGS) entry which is preliminary data.</text>
</comment>
<feature type="region of interest" description="Disordered" evidence="10">
    <location>
        <begin position="84"/>
        <end position="107"/>
    </location>
</feature>
<dbReference type="InterPro" id="IPR013087">
    <property type="entry name" value="Znf_C2H2_type"/>
</dbReference>
<dbReference type="PANTHER" id="PTHR15065:SF4">
    <property type="entry name" value="LD18634P"/>
    <property type="match status" value="1"/>
</dbReference>